<feature type="binding site" evidence="3">
    <location>
        <position position="104"/>
    </location>
    <ligand>
        <name>Zn(2+)</name>
        <dbReference type="ChEBI" id="CHEBI:29105"/>
        <label>2</label>
    </ligand>
</feature>
<evidence type="ECO:0000313" key="4">
    <source>
        <dbReference type="EMBL" id="TCL41299.1"/>
    </source>
</evidence>
<dbReference type="InterPro" id="IPR000771">
    <property type="entry name" value="FBA_II"/>
</dbReference>
<dbReference type="PANTHER" id="PTHR30304">
    <property type="entry name" value="D-TAGATOSE-1,6-BISPHOSPHATE ALDOLASE"/>
    <property type="match status" value="1"/>
</dbReference>
<name>A0A9X8UHA3_9FIRM</name>
<dbReference type="PANTHER" id="PTHR30304:SF0">
    <property type="entry name" value="D-TAGATOSE-1,6-BISPHOSPHATE ALDOLASE SUBUNIT GATY-RELATED"/>
    <property type="match status" value="1"/>
</dbReference>
<reference evidence="4 5" key="1">
    <citation type="submission" date="2019-03" db="EMBL/GenBank/DDBJ databases">
        <title>Genomic Encyclopedia of Type Strains, Phase IV (KMG-IV): sequencing the most valuable type-strain genomes for metagenomic binning, comparative biology and taxonomic classification.</title>
        <authorList>
            <person name="Goeker M."/>
        </authorList>
    </citation>
    <scope>NUCLEOTIDE SEQUENCE [LARGE SCALE GENOMIC DNA]</scope>
    <source>
        <strain evidence="4 5">DSM 100433</strain>
    </source>
</reference>
<feature type="binding site" evidence="3">
    <location>
        <position position="204"/>
    </location>
    <ligand>
        <name>Zn(2+)</name>
        <dbReference type="ChEBI" id="CHEBI:29105"/>
        <label>1</label>
        <note>catalytic</note>
    </ligand>
</feature>
<accession>A0A9X8UHA3</accession>
<dbReference type="EMBL" id="SLUK01000014">
    <property type="protein sequence ID" value="TCL41299.1"/>
    <property type="molecule type" value="Genomic_DNA"/>
</dbReference>
<proteinExistence type="predicted"/>
<dbReference type="GO" id="GO:0005829">
    <property type="term" value="C:cytosol"/>
    <property type="evidence" value="ECO:0007669"/>
    <property type="project" value="TreeGrafter"/>
</dbReference>
<feature type="binding site" evidence="3">
    <location>
        <position position="176"/>
    </location>
    <ligand>
        <name>Zn(2+)</name>
        <dbReference type="ChEBI" id="CHEBI:29105"/>
        <label>1</label>
        <note>catalytic</note>
    </ligand>
</feature>
<dbReference type="PIRSF" id="PIRSF001359">
    <property type="entry name" value="F_bP_aldolase_II"/>
    <property type="match status" value="1"/>
</dbReference>
<comment type="cofactor">
    <cofactor evidence="3">
        <name>Zn(2+)</name>
        <dbReference type="ChEBI" id="CHEBI:29105"/>
    </cofactor>
    <text evidence="3">Binds 2 Zn(2+) ions per subunit. One is catalytic and the other provides a structural contribution.</text>
</comment>
<evidence type="ECO:0000256" key="1">
    <source>
        <dbReference type="PIRSR" id="PIRSR001359-1"/>
    </source>
</evidence>
<feature type="binding site" evidence="3">
    <location>
        <position position="83"/>
    </location>
    <ligand>
        <name>Zn(2+)</name>
        <dbReference type="ChEBI" id="CHEBI:29105"/>
        <label>1</label>
        <note>catalytic</note>
    </ligand>
</feature>
<dbReference type="InterPro" id="IPR050246">
    <property type="entry name" value="Class_II_FBP_aldolase"/>
</dbReference>
<gene>
    <name evidence="4" type="ORF">EDD78_1144</name>
</gene>
<dbReference type="CDD" id="cd00947">
    <property type="entry name" value="TBP_aldolase_IIB"/>
    <property type="match status" value="1"/>
</dbReference>
<dbReference type="RefSeq" id="WP_132085210.1">
    <property type="nucleotide sequence ID" value="NZ_SLUK01000014.1"/>
</dbReference>
<dbReference type="NCBIfam" id="TIGR00167">
    <property type="entry name" value="cbbA"/>
    <property type="match status" value="1"/>
</dbReference>
<feature type="active site" description="Proton donor" evidence="1">
    <location>
        <position position="82"/>
    </location>
</feature>
<dbReference type="GO" id="GO:0009025">
    <property type="term" value="F:tagatose-bisphosphate aldolase activity"/>
    <property type="evidence" value="ECO:0007669"/>
    <property type="project" value="TreeGrafter"/>
</dbReference>
<evidence type="ECO:0000313" key="5">
    <source>
        <dbReference type="Proteomes" id="UP000294682"/>
    </source>
</evidence>
<dbReference type="PROSITE" id="PS00602">
    <property type="entry name" value="ALDOLASE_CLASS_II_1"/>
    <property type="match status" value="1"/>
</dbReference>
<keyword evidence="3" id="KW-0862">Zinc</keyword>
<dbReference type="Proteomes" id="UP000294682">
    <property type="component" value="Unassembled WGS sequence"/>
</dbReference>
<comment type="caution">
    <text evidence="4">The sequence shown here is derived from an EMBL/GenBank/DDBJ whole genome shotgun (WGS) entry which is preliminary data.</text>
</comment>
<dbReference type="SUPFAM" id="SSF51569">
    <property type="entry name" value="Aldolase"/>
    <property type="match status" value="1"/>
</dbReference>
<feature type="binding site" evidence="2">
    <location>
        <position position="177"/>
    </location>
    <ligand>
        <name>dihydroxyacetone phosphate</name>
        <dbReference type="ChEBI" id="CHEBI:57642"/>
    </ligand>
</feature>
<organism evidence="4 5">
    <name type="scientific">Harryflintia acetispora</name>
    <dbReference type="NCBI Taxonomy" id="1849041"/>
    <lineage>
        <taxon>Bacteria</taxon>
        <taxon>Bacillati</taxon>
        <taxon>Bacillota</taxon>
        <taxon>Clostridia</taxon>
        <taxon>Eubacteriales</taxon>
        <taxon>Oscillospiraceae</taxon>
        <taxon>Harryflintia</taxon>
    </lineage>
</organism>
<feature type="binding site" evidence="2">
    <location>
        <begin position="226"/>
        <end position="229"/>
    </location>
    <ligand>
        <name>dihydroxyacetone phosphate</name>
        <dbReference type="ChEBI" id="CHEBI:57642"/>
    </ligand>
</feature>
<feature type="binding site" evidence="3">
    <location>
        <position position="134"/>
    </location>
    <ligand>
        <name>Zn(2+)</name>
        <dbReference type="ChEBI" id="CHEBI:29105"/>
        <label>2</label>
    </ligand>
</feature>
<protein>
    <submittedName>
        <fullName evidence="4">Fructose-bisphosphate aldolase</fullName>
    </submittedName>
</protein>
<dbReference type="AlphaFoldDB" id="A0A9X8UHA3"/>
<dbReference type="GO" id="GO:0008270">
    <property type="term" value="F:zinc ion binding"/>
    <property type="evidence" value="ECO:0007669"/>
    <property type="project" value="InterPro"/>
</dbReference>
<dbReference type="Gene3D" id="3.20.20.70">
    <property type="entry name" value="Aldolase class I"/>
    <property type="match status" value="1"/>
</dbReference>
<evidence type="ECO:0000256" key="3">
    <source>
        <dbReference type="PIRSR" id="PIRSR001359-3"/>
    </source>
</evidence>
<keyword evidence="3" id="KW-0479">Metal-binding</keyword>
<dbReference type="Pfam" id="PF01116">
    <property type="entry name" value="F_bP_aldolase"/>
    <property type="match status" value="1"/>
</dbReference>
<evidence type="ECO:0000256" key="2">
    <source>
        <dbReference type="PIRSR" id="PIRSR001359-2"/>
    </source>
</evidence>
<dbReference type="InterPro" id="IPR013785">
    <property type="entry name" value="Aldolase_TIM"/>
</dbReference>
<sequence>MKLVTLSEILEGTRAGHYAVPHMNVFDLSMLHGVLAAAEEARSPLIVAYGEGFSPVMKLEEFPGMVRSVAERYHIPVCIHLDHAFELSLIERAVKSGYTSVMLDVSNLPLEENIAQTKRAVGLCRPKGISVESELGHVSVGAVQNDGAAYTDPQEAGEFLARTGVDALAISIGTAHGVYTAVPNLRLDVLERIAAATDKPLVLHGGSGLTDGQFHACVQRGICKVNIHTDLAQAAIGRVRQRAAGLNYLELCAEVQRAVHDEAMHKIALFGSQNKA</sequence>
<feature type="binding site" evidence="2">
    <location>
        <begin position="205"/>
        <end position="207"/>
    </location>
    <ligand>
        <name>dihydroxyacetone phosphate</name>
        <dbReference type="ChEBI" id="CHEBI:57642"/>
    </ligand>
</feature>
<dbReference type="GO" id="GO:0005975">
    <property type="term" value="P:carbohydrate metabolic process"/>
    <property type="evidence" value="ECO:0007669"/>
    <property type="project" value="InterPro"/>
</dbReference>
<keyword evidence="5" id="KW-1185">Reference proteome</keyword>